<sequence length="297" mass="33109">MQHGSQRIKEMFSSLKGRVSIPSMKYLFIILATFATASAAALPQSQNELHHLRGKRSPEYSPVNAEESMDEINPVKLIKAGSNLINILEQFLSSKANATPVFTFDLGDFITNNLDLFPDIAKILKSAGKEFGIDDPNDLLDAGSNILSIIYLVLNGKNSTMPIISVALAKFIKKNPDLFPIFTRFLKSSEKEFGVMDPVELIKDGSKVIYTIDHVLNQGENTLPFFGFSLADYIKNNLDLSPALRANLSTAASDLRDFINNLVDVMLKGKEDDWDIFAHYSEIFKKLKQEGLTLTWV</sequence>
<keyword evidence="1" id="KW-1185">Reference proteome</keyword>
<dbReference type="RefSeq" id="XP_055872417.1">
    <property type="nucleotide sequence ID" value="XM_056016442.1"/>
</dbReference>
<name>A0A9W2ZBL0_BIOGL</name>
<dbReference type="OrthoDB" id="10372960at2759"/>
<accession>A0A9W2ZBL0</accession>
<evidence type="ECO:0000313" key="1">
    <source>
        <dbReference type="Proteomes" id="UP001165740"/>
    </source>
</evidence>
<proteinExistence type="predicted"/>
<protein>
    <submittedName>
        <fullName evidence="2">Uncharacterized protein LOC129923778</fullName>
    </submittedName>
</protein>
<gene>
    <name evidence="2" type="primary">LOC129923778</name>
</gene>
<evidence type="ECO:0000313" key="2">
    <source>
        <dbReference type="RefSeq" id="XP_055872417.1"/>
    </source>
</evidence>
<dbReference type="AlphaFoldDB" id="A0A9W2ZBL0"/>
<reference evidence="2" key="1">
    <citation type="submission" date="2025-08" db="UniProtKB">
        <authorList>
            <consortium name="RefSeq"/>
        </authorList>
    </citation>
    <scope>IDENTIFICATION</scope>
</reference>
<dbReference type="Proteomes" id="UP001165740">
    <property type="component" value="Chromosome 17"/>
</dbReference>
<organism evidence="1 2">
    <name type="scientific">Biomphalaria glabrata</name>
    <name type="common">Bloodfluke planorb</name>
    <name type="synonym">Freshwater snail</name>
    <dbReference type="NCBI Taxonomy" id="6526"/>
    <lineage>
        <taxon>Eukaryota</taxon>
        <taxon>Metazoa</taxon>
        <taxon>Spiralia</taxon>
        <taxon>Lophotrochozoa</taxon>
        <taxon>Mollusca</taxon>
        <taxon>Gastropoda</taxon>
        <taxon>Heterobranchia</taxon>
        <taxon>Euthyneura</taxon>
        <taxon>Panpulmonata</taxon>
        <taxon>Hygrophila</taxon>
        <taxon>Lymnaeoidea</taxon>
        <taxon>Planorbidae</taxon>
        <taxon>Biomphalaria</taxon>
    </lineage>
</organism>
<dbReference type="GeneID" id="129923778"/>